<gene>
    <name evidence="2" type="ORF">PRUPE_1G158900</name>
</gene>
<dbReference type="EMBL" id="CM007651">
    <property type="protein sequence ID" value="ONI28748.1"/>
    <property type="molecule type" value="Genomic_DNA"/>
</dbReference>
<sequence>MDFESVWSKTHRVKMVVMWEIMPMVFIRPDCKIGGEGEKCDSRGRRNMRGGEEGQITSSPHPPKDMALKGRGV</sequence>
<reference evidence="2 3" key="1">
    <citation type="journal article" date="2013" name="Nat. Genet.">
        <title>The high-quality draft genome of peach (Prunus persica) identifies unique patterns of genetic diversity, domestication and genome evolution.</title>
        <authorList>
            <consortium name="International Peach Genome Initiative"/>
            <person name="Verde I."/>
            <person name="Abbott A.G."/>
            <person name="Scalabrin S."/>
            <person name="Jung S."/>
            <person name="Shu S."/>
            <person name="Marroni F."/>
            <person name="Zhebentyayeva T."/>
            <person name="Dettori M.T."/>
            <person name="Grimwood J."/>
            <person name="Cattonaro F."/>
            <person name="Zuccolo A."/>
            <person name="Rossini L."/>
            <person name="Jenkins J."/>
            <person name="Vendramin E."/>
            <person name="Meisel L.A."/>
            <person name="Decroocq V."/>
            <person name="Sosinski B."/>
            <person name="Prochnik S."/>
            <person name="Mitros T."/>
            <person name="Policriti A."/>
            <person name="Cipriani G."/>
            <person name="Dondini L."/>
            <person name="Ficklin S."/>
            <person name="Goodstein D.M."/>
            <person name="Xuan P."/>
            <person name="Del Fabbro C."/>
            <person name="Aramini V."/>
            <person name="Copetti D."/>
            <person name="Gonzalez S."/>
            <person name="Horner D.S."/>
            <person name="Falchi R."/>
            <person name="Lucas S."/>
            <person name="Mica E."/>
            <person name="Maldonado J."/>
            <person name="Lazzari B."/>
            <person name="Bielenberg D."/>
            <person name="Pirona R."/>
            <person name="Miculan M."/>
            <person name="Barakat A."/>
            <person name="Testolin R."/>
            <person name="Stella A."/>
            <person name="Tartarini S."/>
            <person name="Tonutti P."/>
            <person name="Arus P."/>
            <person name="Orellana A."/>
            <person name="Wells C."/>
            <person name="Main D."/>
            <person name="Vizzotto G."/>
            <person name="Silva H."/>
            <person name="Salamini F."/>
            <person name="Schmutz J."/>
            <person name="Morgante M."/>
            <person name="Rokhsar D.S."/>
        </authorList>
    </citation>
    <scope>NUCLEOTIDE SEQUENCE [LARGE SCALE GENOMIC DNA]</scope>
    <source>
        <strain evidence="3">cv. Nemared</strain>
    </source>
</reference>
<name>A0A251QYB6_PRUPE</name>
<proteinExistence type="predicted"/>
<evidence type="ECO:0000256" key="1">
    <source>
        <dbReference type="SAM" id="MobiDB-lite"/>
    </source>
</evidence>
<keyword evidence="3" id="KW-1185">Reference proteome</keyword>
<feature type="region of interest" description="Disordered" evidence="1">
    <location>
        <begin position="35"/>
        <end position="73"/>
    </location>
</feature>
<evidence type="ECO:0000313" key="3">
    <source>
        <dbReference type="Proteomes" id="UP000006882"/>
    </source>
</evidence>
<dbReference type="Gramene" id="ONI28748">
    <property type="protein sequence ID" value="ONI28748"/>
    <property type="gene ID" value="PRUPE_1G158900"/>
</dbReference>
<dbReference type="AlphaFoldDB" id="A0A251QYB6"/>
<protein>
    <submittedName>
        <fullName evidence="2">Uncharacterized protein</fullName>
    </submittedName>
</protein>
<dbReference type="Proteomes" id="UP000006882">
    <property type="component" value="Chromosome G1"/>
</dbReference>
<feature type="compositionally biased region" description="Basic and acidic residues" evidence="1">
    <location>
        <begin position="62"/>
        <end position="73"/>
    </location>
</feature>
<evidence type="ECO:0000313" key="2">
    <source>
        <dbReference type="EMBL" id="ONI28748.1"/>
    </source>
</evidence>
<accession>A0A251QYB6</accession>
<feature type="compositionally biased region" description="Basic and acidic residues" evidence="1">
    <location>
        <begin position="35"/>
        <end position="52"/>
    </location>
</feature>
<organism evidence="2 3">
    <name type="scientific">Prunus persica</name>
    <name type="common">Peach</name>
    <name type="synonym">Amygdalus persica</name>
    <dbReference type="NCBI Taxonomy" id="3760"/>
    <lineage>
        <taxon>Eukaryota</taxon>
        <taxon>Viridiplantae</taxon>
        <taxon>Streptophyta</taxon>
        <taxon>Embryophyta</taxon>
        <taxon>Tracheophyta</taxon>
        <taxon>Spermatophyta</taxon>
        <taxon>Magnoliopsida</taxon>
        <taxon>eudicotyledons</taxon>
        <taxon>Gunneridae</taxon>
        <taxon>Pentapetalae</taxon>
        <taxon>rosids</taxon>
        <taxon>fabids</taxon>
        <taxon>Rosales</taxon>
        <taxon>Rosaceae</taxon>
        <taxon>Amygdaloideae</taxon>
        <taxon>Amygdaleae</taxon>
        <taxon>Prunus</taxon>
    </lineage>
</organism>